<dbReference type="EMBL" id="CP017599">
    <property type="protein sequence ID" value="AOX03549.1"/>
    <property type="molecule type" value="Genomic_DNA"/>
</dbReference>
<dbReference type="RefSeq" id="WP_070395923.1">
    <property type="nucleotide sequence ID" value="NZ_CP017599.1"/>
</dbReference>
<sequence length="245" mass="28172">MVHKFIFQGSAYLLSASVMWQMLPATARIAPGKHDNSNVRTFEIAGLFDELREIRRDVQEVTNTIREGRRIIQGTRRAVDEFDQLGDDLNSGRVVKSSNNNPCRKNGSQKSVAINEQVICTKDGAYELSQELRKVLMMTQTRNLYIDEFYGNFLDKVFNRPIEFMFENKEEMTLENLTKVLALYDQKRWDYSKITQILFSPSTSKATLMFGKRAEPEIVSVPDSIGEFSDSVFKIKSKSPFLNQE</sequence>
<proteinExistence type="predicted"/>
<evidence type="ECO:0000313" key="1">
    <source>
        <dbReference type="EMBL" id="AOX03549.1"/>
    </source>
</evidence>
<gene>
    <name evidence="1" type="ORF">BJP34_32630</name>
</gene>
<dbReference type="KEGG" id="mpro:BJP34_32630"/>
<dbReference type="AlphaFoldDB" id="A0A1D8U0V3"/>
<protein>
    <submittedName>
        <fullName evidence="1">Uncharacterized protein</fullName>
    </submittedName>
</protein>
<reference evidence="2" key="1">
    <citation type="submission" date="2016-10" db="EMBL/GenBank/DDBJ databases">
        <title>Comparative genomics uncovers the prolific and rare metabolic potential of the cyanobacterial genus Moorea.</title>
        <authorList>
            <person name="Leao T."/>
            <person name="Castelao G."/>
            <person name="Korobeynikov A."/>
            <person name="Monroe E.A."/>
            <person name="Podell S."/>
            <person name="Glukhov E."/>
            <person name="Allen E."/>
            <person name="Gerwick W.H."/>
            <person name="Gerwick L."/>
        </authorList>
    </citation>
    <scope>NUCLEOTIDE SEQUENCE [LARGE SCALE GENOMIC DNA]</scope>
    <source>
        <strain evidence="2">PAL-8-15-08-1</strain>
    </source>
</reference>
<dbReference type="OrthoDB" id="9871389at2"/>
<dbReference type="Proteomes" id="UP000177870">
    <property type="component" value="Chromosome"/>
</dbReference>
<name>A0A1D8U0V3_9CYAN</name>
<organism evidence="1 2">
    <name type="scientific">Moorena producens PAL-8-15-08-1</name>
    <dbReference type="NCBI Taxonomy" id="1458985"/>
    <lineage>
        <taxon>Bacteria</taxon>
        <taxon>Bacillati</taxon>
        <taxon>Cyanobacteriota</taxon>
        <taxon>Cyanophyceae</taxon>
        <taxon>Coleofasciculales</taxon>
        <taxon>Coleofasciculaceae</taxon>
        <taxon>Moorena</taxon>
    </lineage>
</organism>
<evidence type="ECO:0000313" key="2">
    <source>
        <dbReference type="Proteomes" id="UP000177870"/>
    </source>
</evidence>
<accession>A0A1D8U0V3</accession>